<reference evidence="2 3" key="1">
    <citation type="submission" date="2016-07" db="EMBL/GenBank/DDBJ databases">
        <title>Pervasive Adenine N6-methylation of Active Genes in Fungi.</title>
        <authorList>
            <consortium name="DOE Joint Genome Institute"/>
            <person name="Mondo S.J."/>
            <person name="Dannebaum R.O."/>
            <person name="Kuo R.C."/>
            <person name="Labutti K."/>
            <person name="Haridas S."/>
            <person name="Kuo A."/>
            <person name="Salamov A."/>
            <person name="Ahrendt S.R."/>
            <person name="Lipzen A."/>
            <person name="Sullivan W."/>
            <person name="Andreopoulos W.B."/>
            <person name="Clum A."/>
            <person name="Lindquist E."/>
            <person name="Daum C."/>
            <person name="Ramamoorthy G.K."/>
            <person name="Gryganskyi A."/>
            <person name="Culley D."/>
            <person name="Magnuson J.K."/>
            <person name="James T.Y."/>
            <person name="O'Malley M.A."/>
            <person name="Stajich J.E."/>
            <person name="Spatafora J.W."/>
            <person name="Visel A."/>
            <person name="Grigoriev I.V."/>
        </authorList>
    </citation>
    <scope>NUCLEOTIDE SEQUENCE [LARGE SCALE GENOMIC DNA]</scope>
    <source>
        <strain evidence="2 3">CBS 931.73</strain>
    </source>
</reference>
<name>A0A1Y1YNX8_9FUNG</name>
<dbReference type="AlphaFoldDB" id="A0A1Y1YNX8"/>
<dbReference type="InParanoid" id="A0A1Y1YNX8"/>
<keyword evidence="3" id="KW-1185">Reference proteome</keyword>
<proteinExistence type="predicted"/>
<dbReference type="EMBL" id="MCFE01000093">
    <property type="protein sequence ID" value="ORX99719.1"/>
    <property type="molecule type" value="Genomic_DNA"/>
</dbReference>
<accession>A0A1Y1YNX8</accession>
<feature type="compositionally biased region" description="Basic and acidic residues" evidence="1">
    <location>
        <begin position="231"/>
        <end position="248"/>
    </location>
</feature>
<sequence length="363" mass="41273">MDKQEHKECLKFLDKKFGPKSDSVADDLFLASLYTRVLASFYVHGGSSEVTAGLLSKALQRDPERFVPRLLIGEIMGREQSKLTVELGTKEEAAAYVHDFGRYWWSSNGKLPWGFSTNPKDSGKAKEMPEINEEQPSAIDWLCEKLKLQLQNENDPLGFWIARVSFNIGDHEHACTLFRSFINKIFEKAQGNIDSIPTNELNMIFEALVGFFAVHEKLSRNRNPYPLPSGADKKKEKEKAPEASKDESDSIEWPADSVPARLRLITNSFLPLFQVVVRTLDNRTGAGRNGESMYSKQSVPLGWSLARWHWQTHNMDRAFAQAKEIAKIAKGMNKDSWMRTRAETMLRFVIQENLKQNSLKSSA</sequence>
<evidence type="ECO:0000256" key="1">
    <source>
        <dbReference type="SAM" id="MobiDB-lite"/>
    </source>
</evidence>
<evidence type="ECO:0000313" key="2">
    <source>
        <dbReference type="EMBL" id="ORX99719.1"/>
    </source>
</evidence>
<organism evidence="2 3">
    <name type="scientific">Basidiobolus meristosporus CBS 931.73</name>
    <dbReference type="NCBI Taxonomy" id="1314790"/>
    <lineage>
        <taxon>Eukaryota</taxon>
        <taxon>Fungi</taxon>
        <taxon>Fungi incertae sedis</taxon>
        <taxon>Zoopagomycota</taxon>
        <taxon>Entomophthoromycotina</taxon>
        <taxon>Basidiobolomycetes</taxon>
        <taxon>Basidiobolales</taxon>
        <taxon>Basidiobolaceae</taxon>
        <taxon>Basidiobolus</taxon>
    </lineage>
</organism>
<feature type="region of interest" description="Disordered" evidence="1">
    <location>
        <begin position="223"/>
        <end position="251"/>
    </location>
</feature>
<evidence type="ECO:0000313" key="3">
    <source>
        <dbReference type="Proteomes" id="UP000193498"/>
    </source>
</evidence>
<dbReference type="Proteomes" id="UP000193498">
    <property type="component" value="Unassembled WGS sequence"/>
</dbReference>
<comment type="caution">
    <text evidence="2">The sequence shown here is derived from an EMBL/GenBank/DDBJ whole genome shotgun (WGS) entry which is preliminary data.</text>
</comment>
<gene>
    <name evidence="2" type="ORF">K493DRAFT_108386</name>
</gene>
<protein>
    <submittedName>
        <fullName evidence="2">Uncharacterized protein</fullName>
    </submittedName>
</protein>